<feature type="binding site" evidence="7">
    <location>
        <begin position="384"/>
        <end position="387"/>
    </location>
    <ligand>
        <name>4-CDP-2-C-methyl-D-erythritol 2-phosphate</name>
        <dbReference type="ChEBI" id="CHEBI:57919"/>
    </ligand>
</feature>
<feature type="site" description="Transition state stabilizer" evidence="7">
    <location>
        <position position="29"/>
    </location>
</feature>
<dbReference type="GO" id="GO:0008685">
    <property type="term" value="F:2-C-methyl-D-erythritol 2,4-cyclodiphosphate synthase activity"/>
    <property type="evidence" value="ECO:0007669"/>
    <property type="project" value="UniProtKB-EC"/>
</dbReference>
<dbReference type="InterPro" id="IPR018294">
    <property type="entry name" value="ISPD_synthase_CS"/>
</dbReference>
<dbReference type="NCBIfam" id="NF006899">
    <property type="entry name" value="PRK09382.1"/>
    <property type="match status" value="1"/>
</dbReference>
<dbReference type="HAMAP" id="MF_00107">
    <property type="entry name" value="IspF"/>
    <property type="match status" value="1"/>
</dbReference>
<feature type="binding site" evidence="7">
    <location>
        <position position="294"/>
    </location>
    <ligand>
        <name>a divalent metal cation</name>
        <dbReference type="ChEBI" id="CHEBI:60240"/>
    </ligand>
</feature>
<dbReference type="GO" id="GO:0050518">
    <property type="term" value="F:2-C-methyl-D-erythritol 4-phosphate cytidylyltransferase activity"/>
    <property type="evidence" value="ECO:0007669"/>
    <property type="project" value="UniProtKB-EC"/>
</dbReference>
<dbReference type="CDD" id="cd00554">
    <property type="entry name" value="MECDP_synthase"/>
    <property type="match status" value="1"/>
</dbReference>
<feature type="site" description="Positions MEP for the nucleophilic attack" evidence="7">
    <location>
        <position position="232"/>
    </location>
</feature>
<dbReference type="Proteomes" id="UP001430804">
    <property type="component" value="Unassembled WGS sequence"/>
</dbReference>
<evidence type="ECO:0000259" key="8">
    <source>
        <dbReference type="Pfam" id="PF02542"/>
    </source>
</evidence>
<dbReference type="Pfam" id="PF02542">
    <property type="entry name" value="YgbB"/>
    <property type="match status" value="1"/>
</dbReference>
<dbReference type="CDD" id="cd02516">
    <property type="entry name" value="CDP-ME_synthetase"/>
    <property type="match status" value="1"/>
</dbReference>
<comment type="catalytic activity">
    <reaction evidence="1 7">
        <text>2-C-methyl-D-erythritol 4-phosphate + CTP + H(+) = 4-CDP-2-C-methyl-D-erythritol + diphosphate</text>
        <dbReference type="Rhea" id="RHEA:13429"/>
        <dbReference type="ChEBI" id="CHEBI:15378"/>
        <dbReference type="ChEBI" id="CHEBI:33019"/>
        <dbReference type="ChEBI" id="CHEBI:37563"/>
        <dbReference type="ChEBI" id="CHEBI:57823"/>
        <dbReference type="ChEBI" id="CHEBI:58262"/>
        <dbReference type="EC" id="2.7.7.60"/>
    </reaction>
</comment>
<feature type="binding site" evidence="7">
    <location>
        <position position="262"/>
    </location>
    <ligand>
        <name>a divalent metal cation</name>
        <dbReference type="ChEBI" id="CHEBI:60240"/>
    </ligand>
</feature>
<dbReference type="InterPro" id="IPR020555">
    <property type="entry name" value="MECDP_synthase_CS"/>
</dbReference>
<keyword evidence="7 9" id="KW-0456">Lyase</keyword>
<comment type="cofactor">
    <cofactor evidence="7">
        <name>a divalent metal cation</name>
        <dbReference type="ChEBI" id="CHEBI:60240"/>
    </cofactor>
</comment>
<evidence type="ECO:0000256" key="4">
    <source>
        <dbReference type="ARBA" id="ARBA00022695"/>
    </source>
</evidence>
<sequence>MTPGDLRAADFGAERGTWAVIAAAGRSSRAACEDGKPKQYRRLGGRPVISRTLAVFARHPAISGILVVIHPDDEELFADAVRQVDSPIPIRHVHGGASRQISCRRGLEALSAFAATPPRAVLIHDAARPFVSDTILDNVVTALEDGAAAALPVVAVSDTLKRGNASGTVVETVARDGLFAAQTPQGFDFTRILAAHRAAVAEEKDHFTDDCALAEWAGIAVTMVGGATGNIKLTTSEDLAMAERRVSAPCPDIRSGNGYDVHRLVAGDHVTLCGVNIPHNRRLDGHSDADVALHALTDALLATCGAGDIGTHFPPSDPQWKGAASFVFLQKAGEIVARNGGTILNVDVSLIAEAPKIGPHRDAMRSRLADILGISVDRCSVKATTNEKMGFIGREEGIAAIATANVSYGVLT</sequence>
<dbReference type="PROSITE" id="PS01350">
    <property type="entry name" value="ISPF"/>
    <property type="match status" value="1"/>
</dbReference>
<feature type="site" description="Transition state stabilizer" evidence="7">
    <location>
        <position position="286"/>
    </location>
</feature>
<gene>
    <name evidence="7" type="primary">ispDF</name>
    <name evidence="9" type="ORF">KY465_14340</name>
</gene>
<dbReference type="InterPro" id="IPR003526">
    <property type="entry name" value="MECDP_synthase"/>
</dbReference>
<feature type="domain" description="2-C-methyl-D-erythritol 2,4-cyclodiphosphate synthase" evidence="8">
    <location>
        <begin position="253"/>
        <end position="406"/>
    </location>
</feature>
<feature type="region of interest" description="2-C-methyl-D-erythritol 2,4-cyclodiphosphate synthase" evidence="7">
    <location>
        <begin position="254"/>
        <end position="412"/>
    </location>
</feature>
<dbReference type="EC" id="2.7.7.60" evidence="7"/>
<keyword evidence="10" id="KW-1185">Reference proteome</keyword>
<feature type="binding site" evidence="7">
    <location>
        <position position="260"/>
    </location>
    <ligand>
        <name>a divalent metal cation</name>
        <dbReference type="ChEBI" id="CHEBI:60240"/>
    </ligand>
</feature>
<comment type="similarity">
    <text evidence="7">In the N-terminal section; belongs to the IspD/TarI cytidylyltransferase family. IspD subfamily.</text>
</comment>
<proteinExistence type="inferred from homology"/>
<keyword evidence="4 7" id="KW-0548">Nucleotidyltransferase</keyword>
<evidence type="ECO:0000256" key="3">
    <source>
        <dbReference type="ARBA" id="ARBA00022679"/>
    </source>
</evidence>
<dbReference type="RefSeq" id="WP_219202471.1">
    <property type="nucleotide sequence ID" value="NZ_JAHWQX010000003.1"/>
</dbReference>
<evidence type="ECO:0000256" key="7">
    <source>
        <dbReference type="HAMAP-Rule" id="MF_01520"/>
    </source>
</evidence>
<evidence type="ECO:0000256" key="5">
    <source>
        <dbReference type="ARBA" id="ARBA00022723"/>
    </source>
</evidence>
<name>A0ABS6WTS0_9HYPH</name>
<feature type="binding site" evidence="7">
    <location>
        <begin position="286"/>
        <end position="287"/>
    </location>
    <ligand>
        <name>4-CDP-2-C-methyl-D-erythritol 2-phosphate</name>
        <dbReference type="ChEBI" id="CHEBI:57919"/>
    </ligand>
</feature>
<dbReference type="NCBIfam" id="TIGR00453">
    <property type="entry name" value="ispD"/>
    <property type="match status" value="1"/>
</dbReference>
<evidence type="ECO:0000313" key="9">
    <source>
        <dbReference type="EMBL" id="MBW3098459.1"/>
    </source>
</evidence>
<dbReference type="InterPro" id="IPR001228">
    <property type="entry name" value="IspD"/>
</dbReference>
<reference evidence="9" key="1">
    <citation type="submission" date="2021-07" db="EMBL/GenBank/DDBJ databases">
        <title>Pseudohoeflea marina sp. nov. a polyhydroxyalcanoate-producing bacterium.</title>
        <authorList>
            <person name="Zheng W."/>
            <person name="Yu S."/>
            <person name="Huang Y."/>
        </authorList>
    </citation>
    <scope>NUCLEOTIDE SEQUENCE</scope>
    <source>
        <strain evidence="9">DP4N28-3</strain>
    </source>
</reference>
<keyword evidence="6 7" id="KW-0414">Isoprene biosynthesis</keyword>
<dbReference type="Pfam" id="PF01128">
    <property type="entry name" value="IspD"/>
    <property type="match status" value="1"/>
</dbReference>
<dbReference type="NCBIfam" id="TIGR00151">
    <property type="entry name" value="ispF"/>
    <property type="match status" value="1"/>
</dbReference>
<comment type="similarity">
    <text evidence="2">Belongs to the IspF family.</text>
</comment>
<dbReference type="InterPro" id="IPR026596">
    <property type="entry name" value="IspD/F"/>
</dbReference>
<feature type="binding site" evidence="7">
    <location>
        <begin position="260"/>
        <end position="262"/>
    </location>
    <ligand>
        <name>4-CDP-2-C-methyl-D-erythritol 2-phosphate</name>
        <dbReference type="ChEBI" id="CHEBI:57919"/>
    </ligand>
</feature>
<feature type="binding site" evidence="7">
    <location>
        <begin position="308"/>
        <end position="310"/>
    </location>
    <ligand>
        <name>4-CDP-2-C-methyl-D-erythritol 2-phosphate</name>
        <dbReference type="ChEBI" id="CHEBI:57919"/>
    </ligand>
</feature>
<keyword evidence="5 7" id="KW-0479">Metal-binding</keyword>
<comment type="catalytic activity">
    <reaction evidence="7">
        <text>4-CDP-2-C-methyl-D-erythritol 2-phosphate = 2-C-methyl-D-erythritol 2,4-cyclic diphosphate + CMP</text>
        <dbReference type="Rhea" id="RHEA:23864"/>
        <dbReference type="ChEBI" id="CHEBI:57919"/>
        <dbReference type="ChEBI" id="CHEBI:58483"/>
        <dbReference type="ChEBI" id="CHEBI:60377"/>
        <dbReference type="EC" id="4.6.1.12"/>
    </reaction>
</comment>
<organism evidence="9 10">
    <name type="scientific">Pseudohoeflea coraliihabitans</name>
    <dbReference type="NCBI Taxonomy" id="2860393"/>
    <lineage>
        <taxon>Bacteria</taxon>
        <taxon>Pseudomonadati</taxon>
        <taxon>Pseudomonadota</taxon>
        <taxon>Alphaproteobacteria</taxon>
        <taxon>Hyphomicrobiales</taxon>
        <taxon>Rhizobiaceae</taxon>
        <taxon>Pseudohoeflea</taxon>
    </lineage>
</organism>
<feature type="site" description="Transition state stabilizer" evidence="7">
    <location>
        <position position="38"/>
    </location>
</feature>
<comment type="function">
    <text evidence="7">Bifunctional enzyme that catalyzes the formation of 4-diphosphocytidyl-2-C-methyl-D-erythritol from CTP and 2-C-methyl-D-erythritol 4-phosphate (MEP) (IspD), and catalyzes the conversion of 4-diphosphocytidyl-2-C-methyl-D-erythritol 2-phosphate (CDP-ME2P) to 2-C-methyl-D-erythritol 2,4-cyclodiphosphate (ME-CPP) with a corresponding release of cytidine 5-monophosphate (CMP) (IspF).</text>
</comment>
<comment type="similarity">
    <text evidence="7">In the C-terminal section; belongs to the IspF family.</text>
</comment>
<evidence type="ECO:0000313" key="10">
    <source>
        <dbReference type="Proteomes" id="UP001430804"/>
    </source>
</evidence>
<evidence type="ECO:0000256" key="1">
    <source>
        <dbReference type="ARBA" id="ARBA00001282"/>
    </source>
</evidence>
<feature type="site" description="Positions MEP for the nucleophilic attack" evidence="7">
    <location>
        <position position="175"/>
    </location>
</feature>
<comment type="caution">
    <text evidence="7">Lacks conserved residue(s) required for the propagation of feature annotation.</text>
</comment>
<dbReference type="PANTHER" id="PTHR43181:SF1">
    <property type="entry name" value="2-C-METHYL-D-ERYTHRITOL 2,4-CYCLODIPHOSPHATE SYNTHASE, CHLOROPLASTIC"/>
    <property type="match status" value="1"/>
</dbReference>
<evidence type="ECO:0000256" key="2">
    <source>
        <dbReference type="ARBA" id="ARBA00008480"/>
    </source>
</evidence>
<comment type="caution">
    <text evidence="9">The sequence shown here is derived from an EMBL/GenBank/DDBJ whole genome shotgun (WGS) entry which is preliminary data.</text>
</comment>
<keyword evidence="3 7" id="KW-0808">Transferase</keyword>
<feature type="binding site" evidence="7">
    <location>
        <position position="394"/>
    </location>
    <ligand>
        <name>4-CDP-2-C-methyl-D-erythritol 2-phosphate</name>
        <dbReference type="ChEBI" id="CHEBI:57919"/>
    </ligand>
</feature>
<dbReference type="HAMAP" id="MF_01520">
    <property type="entry name" value="IspDF"/>
    <property type="match status" value="1"/>
</dbReference>
<protein>
    <recommendedName>
        <fullName evidence="7">Bifunctional enzyme IspD/IspF</fullName>
    </recommendedName>
    <domain>
        <recommendedName>
            <fullName evidence="7">2-C-methyl-D-erythritol 4-phosphate cytidylyltransferase</fullName>
            <ecNumber evidence="7">2.7.7.60</ecNumber>
        </recommendedName>
        <alternativeName>
            <fullName evidence="7">4-diphosphocytidyl-2C-methyl-D-erythritol synthase</fullName>
        </alternativeName>
        <alternativeName>
            <fullName evidence="7">MEP cytidylyltransferase</fullName>
            <shortName evidence="7">MCT</shortName>
        </alternativeName>
    </domain>
    <domain>
        <recommendedName>
            <fullName evidence="7">2-C-methyl-D-erythritol 2,4-cyclodiphosphate synthase</fullName>
            <shortName evidence="7">MECDP-synthase</shortName>
            <shortName evidence="7">MECPP-synthase</shortName>
            <shortName evidence="7">MECPS</shortName>
            <ecNumber evidence="7">4.6.1.12</ecNumber>
        </recommendedName>
    </domain>
</protein>
<dbReference type="PANTHER" id="PTHR43181">
    <property type="entry name" value="2-C-METHYL-D-ERYTHRITOL 2,4-CYCLODIPHOSPHATE SYNTHASE, CHLOROPLASTIC"/>
    <property type="match status" value="1"/>
</dbReference>
<comment type="pathway">
    <text evidence="7">Isoprenoid biosynthesis; isopentenyl diphosphate biosynthesis via DXP pathway; isopentenyl diphosphate from 1-deoxy-D-xylulose 5-phosphate: step 4/6.</text>
</comment>
<feature type="site" description="Transition state stabilizer" evidence="7">
    <location>
        <position position="385"/>
    </location>
</feature>
<dbReference type="InterPro" id="IPR034683">
    <property type="entry name" value="IspD/TarI"/>
</dbReference>
<comment type="pathway">
    <text evidence="7">Isoprenoid biosynthesis; isopentenyl diphosphate biosynthesis via DXP pathway; isopentenyl diphosphate from 1-deoxy-D-xylulose 5-phosphate: step 2/6.</text>
</comment>
<dbReference type="EC" id="4.6.1.12" evidence="7"/>
<dbReference type="EMBL" id="JAHWQX010000003">
    <property type="protein sequence ID" value="MBW3098459.1"/>
    <property type="molecule type" value="Genomic_DNA"/>
</dbReference>
<accession>A0ABS6WTS0</accession>
<feature type="binding site" evidence="7">
    <location>
        <position position="391"/>
    </location>
    <ligand>
        <name>4-CDP-2-C-methyl-D-erythritol 2-phosphate</name>
        <dbReference type="ChEBI" id="CHEBI:57919"/>
    </ligand>
</feature>
<feature type="region of interest" description="2-C-methyl-D-erythritol 4-phosphate cytidylyltransferase" evidence="7">
    <location>
        <begin position="1"/>
        <end position="253"/>
    </location>
</feature>
<keyword evidence="7" id="KW-0511">Multifunctional enzyme</keyword>
<dbReference type="PROSITE" id="PS01295">
    <property type="entry name" value="ISPD"/>
    <property type="match status" value="1"/>
</dbReference>
<evidence type="ECO:0000256" key="6">
    <source>
        <dbReference type="ARBA" id="ARBA00023229"/>
    </source>
</evidence>
<dbReference type="HAMAP" id="MF_00108">
    <property type="entry name" value="IspD"/>
    <property type="match status" value="1"/>
</dbReference>